<feature type="compositionally biased region" description="Basic and acidic residues" evidence="1">
    <location>
        <begin position="17"/>
        <end position="34"/>
    </location>
</feature>
<evidence type="ECO:0000313" key="3">
    <source>
        <dbReference type="Proteomes" id="UP001501102"/>
    </source>
</evidence>
<accession>A0ABN3WMD6</accession>
<evidence type="ECO:0000256" key="1">
    <source>
        <dbReference type="SAM" id="MobiDB-lite"/>
    </source>
</evidence>
<gene>
    <name evidence="2" type="ORF">GCM10020221_15390</name>
</gene>
<dbReference type="EMBL" id="BAAAXZ010000058">
    <property type="protein sequence ID" value="GAA2920086.1"/>
    <property type="molecule type" value="Genomic_DNA"/>
</dbReference>
<keyword evidence="3" id="KW-1185">Reference proteome</keyword>
<sequence length="96" mass="9782">MLPGEHQGQLAGVGEQGAHRVGDEVEGRAVARDEHEEEGADELVLGEPVAVLPRGDQVAGDVLAGPRPLLGDEAGEQPEQPAAGGDDLVGAGGRCW</sequence>
<organism evidence="2 3">
    <name type="scientific">Streptomyces thioluteus</name>
    <dbReference type="NCBI Taxonomy" id="66431"/>
    <lineage>
        <taxon>Bacteria</taxon>
        <taxon>Bacillati</taxon>
        <taxon>Actinomycetota</taxon>
        <taxon>Actinomycetes</taxon>
        <taxon>Kitasatosporales</taxon>
        <taxon>Streptomycetaceae</taxon>
        <taxon>Streptomyces</taxon>
    </lineage>
</organism>
<protein>
    <submittedName>
        <fullName evidence="2">Uncharacterized protein</fullName>
    </submittedName>
</protein>
<name>A0ABN3WMD6_STRTU</name>
<feature type="region of interest" description="Disordered" evidence="1">
    <location>
        <begin position="59"/>
        <end position="96"/>
    </location>
</feature>
<evidence type="ECO:0000313" key="2">
    <source>
        <dbReference type="EMBL" id="GAA2920086.1"/>
    </source>
</evidence>
<feature type="region of interest" description="Disordered" evidence="1">
    <location>
        <begin position="1"/>
        <end position="42"/>
    </location>
</feature>
<reference evidence="2 3" key="1">
    <citation type="journal article" date="2019" name="Int. J. Syst. Evol. Microbiol.">
        <title>The Global Catalogue of Microorganisms (GCM) 10K type strain sequencing project: providing services to taxonomists for standard genome sequencing and annotation.</title>
        <authorList>
            <consortium name="The Broad Institute Genomics Platform"/>
            <consortium name="The Broad Institute Genome Sequencing Center for Infectious Disease"/>
            <person name="Wu L."/>
            <person name="Ma J."/>
        </authorList>
    </citation>
    <scope>NUCLEOTIDE SEQUENCE [LARGE SCALE GENOMIC DNA]</scope>
    <source>
        <strain evidence="2 3">JCM 4087</strain>
    </source>
</reference>
<comment type="caution">
    <text evidence="2">The sequence shown here is derived from an EMBL/GenBank/DDBJ whole genome shotgun (WGS) entry which is preliminary data.</text>
</comment>
<proteinExistence type="predicted"/>
<dbReference type="Proteomes" id="UP001501102">
    <property type="component" value="Unassembled WGS sequence"/>
</dbReference>